<evidence type="ECO:0000256" key="8">
    <source>
        <dbReference type="HAMAP-Rule" id="MF_03226"/>
    </source>
</evidence>
<evidence type="ECO:0000313" key="11">
    <source>
        <dbReference type="EMBL" id="CAI0646334.1"/>
    </source>
</evidence>
<evidence type="ECO:0000313" key="12">
    <source>
        <dbReference type="Proteomes" id="UP001152533"/>
    </source>
</evidence>
<dbReference type="AlphaFoldDB" id="A0A9W4WBP2"/>
<dbReference type="Pfam" id="PF04502">
    <property type="entry name" value="Saf4_Yju2"/>
    <property type="match status" value="1"/>
</dbReference>
<comment type="similarity">
    <text evidence="8">Belongs to the CWC16 family. YJU2 subfamily.</text>
</comment>
<keyword evidence="2" id="KW-0507">mRNA processing</keyword>
<dbReference type="Proteomes" id="UP001152533">
    <property type="component" value="Unassembled WGS sequence"/>
</dbReference>
<dbReference type="InterPro" id="IPR043701">
    <property type="entry name" value="Yju2"/>
</dbReference>
<evidence type="ECO:0000256" key="5">
    <source>
        <dbReference type="ARBA" id="ARBA00022833"/>
    </source>
</evidence>
<keyword evidence="6" id="KW-0508">mRNA splicing</keyword>
<keyword evidence="5 8" id="KW-0862">Zinc</keyword>
<keyword evidence="4 8" id="KW-0747">Spliceosome</keyword>
<accession>A0A9W4WBP2</accession>
<dbReference type="InterPro" id="IPR007590">
    <property type="entry name" value="Saf4/Yju2"/>
</dbReference>
<keyword evidence="9" id="KW-0175">Coiled coil</keyword>
<comment type="function">
    <text evidence="8">Part of the spliceosome which catalyzes two sequential transesterification reactions, first the excision of the non-coding intron from pre-mRNA and then the ligation of the coding exons to form the mature mRNA. Plays a role in stabilizing the structure of the spliceosome catalytic core and docking of the branch helix into the active site, producing 5'-exon and lariat intron-3'-intermediates.</text>
</comment>
<feature type="binding site" evidence="8">
    <location>
        <position position="139"/>
    </location>
    <ligand>
        <name>Zn(2+)</name>
        <dbReference type="ChEBI" id="CHEBI:29105"/>
    </ligand>
</feature>
<gene>
    <name evidence="11" type="ORF">CGXH109_LOCUS54106</name>
</gene>
<feature type="region of interest" description="Disordered" evidence="10">
    <location>
        <begin position="248"/>
        <end position="329"/>
    </location>
</feature>
<evidence type="ECO:0000256" key="3">
    <source>
        <dbReference type="ARBA" id="ARBA00022723"/>
    </source>
</evidence>
<dbReference type="PANTHER" id="PTHR12111:SF1">
    <property type="entry name" value="SPLICING FACTOR YJU2"/>
    <property type="match status" value="1"/>
</dbReference>
<keyword evidence="12" id="KW-1185">Reference proteome</keyword>
<comment type="subcellular location">
    <subcellularLocation>
        <location evidence="1 8">Nucleus</location>
    </subcellularLocation>
</comment>
<comment type="subunit">
    <text evidence="8">Component of the spliceosome. Present in the activated B complex, the catalytically activated B* complex which catalyzes the branching, the catalytic step 1 C complex catalyzing the exon ligation, and the postcatalytic P complex containing the ligated exons (mRNA) and the excised lariat intron.</text>
</comment>
<keyword evidence="7 8" id="KW-0539">Nucleus</keyword>
<evidence type="ECO:0000256" key="7">
    <source>
        <dbReference type="ARBA" id="ARBA00023242"/>
    </source>
</evidence>
<organism evidence="11 12">
    <name type="scientific">Colletotrichum noveboracense</name>
    <dbReference type="NCBI Taxonomy" id="2664923"/>
    <lineage>
        <taxon>Eukaryota</taxon>
        <taxon>Fungi</taxon>
        <taxon>Dikarya</taxon>
        <taxon>Ascomycota</taxon>
        <taxon>Pezizomycotina</taxon>
        <taxon>Sordariomycetes</taxon>
        <taxon>Hypocreomycetidae</taxon>
        <taxon>Glomerellales</taxon>
        <taxon>Glomerellaceae</taxon>
        <taxon>Colletotrichum</taxon>
        <taxon>Colletotrichum gloeosporioides species complex</taxon>
    </lineage>
</organism>
<protein>
    <recommendedName>
        <fullName evidence="8">Splicing factor YJU2</fullName>
    </recommendedName>
</protein>
<comment type="caution">
    <text evidence="11">The sequence shown here is derived from an EMBL/GenBank/DDBJ whole genome shotgun (WGS) entry which is preliminary data.</text>
</comment>
<evidence type="ECO:0000256" key="2">
    <source>
        <dbReference type="ARBA" id="ARBA00022664"/>
    </source>
</evidence>
<name>A0A9W4WBP2_9PEZI</name>
<dbReference type="HAMAP" id="MF_03226">
    <property type="entry name" value="YJU2"/>
    <property type="match status" value="1"/>
</dbReference>
<reference evidence="11" key="1">
    <citation type="submission" date="2022-08" db="EMBL/GenBank/DDBJ databases">
        <authorList>
            <person name="Giroux E."/>
            <person name="Giroux E."/>
        </authorList>
    </citation>
    <scope>NUCLEOTIDE SEQUENCE</scope>
    <source>
        <strain evidence="11">H1091258</strain>
    </source>
</reference>
<feature type="coiled-coil region" evidence="9">
    <location>
        <begin position="178"/>
        <end position="205"/>
    </location>
</feature>
<feature type="binding site" evidence="8">
    <location>
        <position position="142"/>
    </location>
    <ligand>
        <name>Zn(2+)</name>
        <dbReference type="ChEBI" id="CHEBI:29105"/>
    </ligand>
</feature>
<evidence type="ECO:0000256" key="6">
    <source>
        <dbReference type="ARBA" id="ARBA00023187"/>
    </source>
</evidence>
<feature type="compositionally biased region" description="Basic and acidic residues" evidence="10">
    <location>
        <begin position="252"/>
        <end position="261"/>
    </location>
</feature>
<dbReference type="GO" id="GO:0071006">
    <property type="term" value="C:U2-type catalytic step 1 spliceosome"/>
    <property type="evidence" value="ECO:0007669"/>
    <property type="project" value="UniProtKB-UniRule"/>
</dbReference>
<evidence type="ECO:0000256" key="1">
    <source>
        <dbReference type="ARBA" id="ARBA00004123"/>
    </source>
</evidence>
<dbReference type="EMBL" id="CAMGZC010000321">
    <property type="protein sequence ID" value="CAI0646334.1"/>
    <property type="molecule type" value="Genomic_DNA"/>
</dbReference>
<feature type="binding site" evidence="8">
    <location>
        <position position="105"/>
    </location>
    <ligand>
        <name>Zn(2+)</name>
        <dbReference type="ChEBI" id="CHEBI:29105"/>
    </ligand>
</feature>
<evidence type="ECO:0000256" key="10">
    <source>
        <dbReference type="SAM" id="MobiDB-lite"/>
    </source>
</evidence>
<evidence type="ECO:0000256" key="9">
    <source>
        <dbReference type="SAM" id="Coils"/>
    </source>
</evidence>
<keyword evidence="3 8" id="KW-0479">Metal-binding</keyword>
<feature type="compositionally biased region" description="Basic and acidic residues" evidence="10">
    <location>
        <begin position="268"/>
        <end position="287"/>
    </location>
</feature>
<evidence type="ECO:0000256" key="4">
    <source>
        <dbReference type="ARBA" id="ARBA00022728"/>
    </source>
</evidence>
<dbReference type="GO" id="GO:0046872">
    <property type="term" value="F:metal ion binding"/>
    <property type="evidence" value="ECO:0007669"/>
    <property type="project" value="UniProtKB-KW"/>
</dbReference>
<proteinExistence type="inferred from homology"/>
<sequence>MFAEYRRSIKRNYSSTSSAPGNWILPKHPDTIFNLIAHNITLTTINFNTNLSAPKMSERKAVSKYYPPTFDPSQLLPVRYRGKAAAPEGQQVRWAVPFSMQCTSCGEYIGKGRKFNARKQTLDENYLGAIQIYRLFIRCTRCSREITLRTVPQASDYVCETGAKRITEPWRTGDDMANETADERLDRLEREHEKRENTEKTTMEDIEKEALATETHMAVADALDEVRVRNARLERLRRDGITVDKNAAMTAEDQKDEEHTKRAFSLRSRAEAEVLNQRESHTARHTDINALVKTKRHPKQTKLLPGLKQTQATAPPATPSLVDYGSDSE</sequence>
<dbReference type="GO" id="GO:0000349">
    <property type="term" value="P:generation of catalytic spliceosome for first transesterification step"/>
    <property type="evidence" value="ECO:0007669"/>
    <property type="project" value="UniProtKB-UniRule"/>
</dbReference>
<feature type="binding site" evidence="8">
    <location>
        <position position="102"/>
    </location>
    <ligand>
        <name>Zn(2+)</name>
        <dbReference type="ChEBI" id="CHEBI:29105"/>
    </ligand>
</feature>
<dbReference type="PANTHER" id="PTHR12111">
    <property type="entry name" value="SPLICING FACTOR YJU2"/>
    <property type="match status" value="1"/>
</dbReference>